<dbReference type="OrthoDB" id="2735536at2759"/>
<organism evidence="2 3">
    <name type="scientific">Fusarium redolens</name>
    <dbReference type="NCBI Taxonomy" id="48865"/>
    <lineage>
        <taxon>Eukaryota</taxon>
        <taxon>Fungi</taxon>
        <taxon>Dikarya</taxon>
        <taxon>Ascomycota</taxon>
        <taxon>Pezizomycotina</taxon>
        <taxon>Sordariomycetes</taxon>
        <taxon>Hypocreomycetidae</taxon>
        <taxon>Hypocreales</taxon>
        <taxon>Nectriaceae</taxon>
        <taxon>Fusarium</taxon>
        <taxon>Fusarium redolens species complex</taxon>
    </lineage>
</organism>
<gene>
    <name evidence="2" type="ORF">BKA55DRAFT_541484</name>
</gene>
<keyword evidence="3" id="KW-1185">Reference proteome</keyword>
<dbReference type="AlphaFoldDB" id="A0A9P9K0G4"/>
<evidence type="ECO:0000256" key="1">
    <source>
        <dbReference type="SAM" id="MobiDB-lite"/>
    </source>
</evidence>
<sequence>MAERTAWDFVATQKPRLSLNTINPPHDLRPYNHKEQGLLPTALPVWVNIRDIALAYGKAIGVEKAAAKLYFVTAGTYSNRQLVEIIWSDLLRLRDELPDANHWGGAPNPRLESFGHDTS</sequence>
<accession>A0A9P9K0G4</accession>
<evidence type="ECO:0000313" key="3">
    <source>
        <dbReference type="Proteomes" id="UP000720189"/>
    </source>
</evidence>
<dbReference type="Gene3D" id="3.40.50.720">
    <property type="entry name" value="NAD(P)-binding Rossmann-like Domain"/>
    <property type="match status" value="1"/>
</dbReference>
<reference evidence="2" key="1">
    <citation type="journal article" date="2021" name="Nat. Commun.">
        <title>Genetic determinants of endophytism in the Arabidopsis root mycobiome.</title>
        <authorList>
            <person name="Mesny F."/>
            <person name="Miyauchi S."/>
            <person name="Thiergart T."/>
            <person name="Pickel B."/>
            <person name="Atanasova L."/>
            <person name="Karlsson M."/>
            <person name="Huettel B."/>
            <person name="Barry K.W."/>
            <person name="Haridas S."/>
            <person name="Chen C."/>
            <person name="Bauer D."/>
            <person name="Andreopoulos W."/>
            <person name="Pangilinan J."/>
            <person name="LaButti K."/>
            <person name="Riley R."/>
            <person name="Lipzen A."/>
            <person name="Clum A."/>
            <person name="Drula E."/>
            <person name="Henrissat B."/>
            <person name="Kohler A."/>
            <person name="Grigoriev I.V."/>
            <person name="Martin F.M."/>
            <person name="Hacquard S."/>
        </authorList>
    </citation>
    <scope>NUCLEOTIDE SEQUENCE</scope>
    <source>
        <strain evidence="2">MPI-CAGE-AT-0023</strain>
    </source>
</reference>
<comment type="caution">
    <text evidence="2">The sequence shown here is derived from an EMBL/GenBank/DDBJ whole genome shotgun (WGS) entry which is preliminary data.</text>
</comment>
<name>A0A9P9K0G4_FUSRE</name>
<proteinExistence type="predicted"/>
<dbReference type="EMBL" id="JAGMUX010000011">
    <property type="protein sequence ID" value="KAH7244587.1"/>
    <property type="molecule type" value="Genomic_DNA"/>
</dbReference>
<dbReference type="Proteomes" id="UP000720189">
    <property type="component" value="Unassembled WGS sequence"/>
</dbReference>
<evidence type="ECO:0000313" key="2">
    <source>
        <dbReference type="EMBL" id="KAH7244587.1"/>
    </source>
</evidence>
<dbReference type="RefSeq" id="XP_046047810.1">
    <property type="nucleotide sequence ID" value="XM_046190377.1"/>
</dbReference>
<feature type="region of interest" description="Disordered" evidence="1">
    <location>
        <begin position="99"/>
        <end position="119"/>
    </location>
</feature>
<protein>
    <submittedName>
        <fullName evidence="2">Uncharacterized protein</fullName>
    </submittedName>
</protein>
<dbReference type="GeneID" id="70220331"/>